<proteinExistence type="predicted"/>
<accession>A0A972J7K0</accession>
<dbReference type="EMBL" id="WTVM01000007">
    <property type="protein sequence ID" value="NMG01776.1"/>
    <property type="molecule type" value="Genomic_DNA"/>
</dbReference>
<gene>
    <name evidence="2" type="ORF">GPA21_02150</name>
</gene>
<evidence type="ECO:0000313" key="3">
    <source>
        <dbReference type="Proteomes" id="UP000599523"/>
    </source>
</evidence>
<name>A0A972J7K0_9RHOO</name>
<dbReference type="RefSeq" id="WP_168986568.1">
    <property type="nucleotide sequence ID" value="NZ_CAWPHM010000308.1"/>
</dbReference>
<sequence>MKTPFLTVCMSTLLVGSAFAQIPADMPRPDPGLWQMQTSIVQMGGMGMSYRVCIGDDVDDLLMQPEEDVECRDLSYRRDGNRLIYNATCDADGSEAKVEGVFTGDVRRSYQGNITTTFTPPLEGIARTDMTLEAQWVGACAPGQQAGDVIIDGMPGLPGMGEIDLEAIMKQLEQMQRR</sequence>
<dbReference type="InterPro" id="IPR022061">
    <property type="entry name" value="DUF3617"/>
</dbReference>
<reference evidence="2" key="1">
    <citation type="submission" date="2019-12" db="EMBL/GenBank/DDBJ databases">
        <title>Comparative genomics gives insights into the taxonomy of the Azoarcus-Aromatoleum group and reveals separate origins of nif in the plant-associated Azoarcus and non-plant-associated Aromatoleum sub-groups.</title>
        <authorList>
            <person name="Lafos M."/>
            <person name="Maluk M."/>
            <person name="Batista M."/>
            <person name="Junghare M."/>
            <person name="Carmona M."/>
            <person name="Faoro H."/>
            <person name="Cruz L.M."/>
            <person name="Battistoni F."/>
            <person name="De Souza E."/>
            <person name="Pedrosa F."/>
            <person name="Chen W.-M."/>
            <person name="Poole P.S."/>
            <person name="Dixon R.A."/>
            <person name="James E.K."/>
        </authorList>
    </citation>
    <scope>NUCLEOTIDE SEQUENCE</scope>
    <source>
        <strain evidence="2">NSC3</strain>
    </source>
</reference>
<dbReference type="Proteomes" id="UP000599523">
    <property type="component" value="Unassembled WGS sequence"/>
</dbReference>
<feature type="chain" id="PRO_5036708241" evidence="1">
    <location>
        <begin position="21"/>
        <end position="178"/>
    </location>
</feature>
<evidence type="ECO:0000313" key="2">
    <source>
        <dbReference type="EMBL" id="NMG01776.1"/>
    </source>
</evidence>
<feature type="signal peptide" evidence="1">
    <location>
        <begin position="1"/>
        <end position="20"/>
    </location>
</feature>
<protein>
    <submittedName>
        <fullName evidence="2">DUF3617 family protein</fullName>
    </submittedName>
</protein>
<dbReference type="Pfam" id="PF12276">
    <property type="entry name" value="DUF3617"/>
    <property type="match status" value="1"/>
</dbReference>
<dbReference type="AlphaFoldDB" id="A0A972J7K0"/>
<keyword evidence="1" id="KW-0732">Signal</keyword>
<comment type="caution">
    <text evidence="2">The sequence shown here is derived from an EMBL/GenBank/DDBJ whole genome shotgun (WGS) entry which is preliminary data.</text>
</comment>
<keyword evidence="3" id="KW-1185">Reference proteome</keyword>
<evidence type="ECO:0000256" key="1">
    <source>
        <dbReference type="SAM" id="SignalP"/>
    </source>
</evidence>
<organism evidence="2 3">
    <name type="scientific">Azoarcus taiwanensis</name>
    <dbReference type="NCBI Taxonomy" id="666964"/>
    <lineage>
        <taxon>Bacteria</taxon>
        <taxon>Pseudomonadati</taxon>
        <taxon>Pseudomonadota</taxon>
        <taxon>Betaproteobacteria</taxon>
        <taxon>Rhodocyclales</taxon>
        <taxon>Zoogloeaceae</taxon>
        <taxon>Azoarcus</taxon>
    </lineage>
</organism>